<evidence type="ECO:0000313" key="9">
    <source>
        <dbReference type="EMBL" id="MDN5202130.1"/>
    </source>
</evidence>
<evidence type="ECO:0000256" key="4">
    <source>
        <dbReference type="ARBA" id="ARBA00022692"/>
    </source>
</evidence>
<dbReference type="InterPro" id="IPR008969">
    <property type="entry name" value="CarboxyPept-like_regulatory"/>
</dbReference>
<keyword evidence="9" id="KW-0675">Receptor</keyword>
<dbReference type="PROSITE" id="PS52016">
    <property type="entry name" value="TONB_DEPENDENT_REC_3"/>
    <property type="match status" value="1"/>
</dbReference>
<comment type="caution">
    <text evidence="9">The sequence shown here is derived from an EMBL/GenBank/DDBJ whole genome shotgun (WGS) entry which is preliminary data.</text>
</comment>
<evidence type="ECO:0000256" key="1">
    <source>
        <dbReference type="ARBA" id="ARBA00004571"/>
    </source>
</evidence>
<sequence>MSKYAIFGIFLQCLLYSLLFAGSGKAQRMSLENIQISVELNDASVEEAFEIIEGLTDFRFSYKKRLIHQAKKLNLNKTELSLADLLRSIAKTTHLRFKRIDETIHVTRKEKGGDGFLDKFITEEIVIDRTITGKVTDENGDGLPGVNVLVKATDIGTITDTNGNYTLNIPDDAVTMIFSYVGYLSEEVEIGSQSKIDITLTPDVTTLSEIVVVGYGSEQKANLTGSVGTLKSSELTQVPTASSTGLLAGRIPGVITKQTSGLPGGDDTTIRIRGFQGNPLILVDGVQMTGGFTRIDPNDIESITVLKDASAAVYGSRAGNGVILVTTKRGTAGAPKISYDGSYTIQEATAFHEHVDAGKFIELWRESDLNDIGDIDATYTEEDLNNFRNAAPGFEGGDWVDALIDNLAPMHQHSFKVSGGSDDVRYFTSLGLTDQESYFRSRDFDYDRYNARINLDVDVNENIGFNIDLSYRHDQRVRPQSGLGTIWNELQTAHPIYLTTLPDPTIGVPYTGFSQRNPVARSSQSTQGKYERKDDTFRGKIGLYYNVPFIQGLQARVELNTVLVRRSTKTLFTPFQVFQYDHQNDAYIDHGANAPRSSISDEQFRSNQIYPLLALEYEKNFGNHNIKFLALGEQLTRKFSSFFARREDLLSTSIPELFSGSEDLQTNFGSSGANIGRKSFVGRLNYRFKDRYLFEATFRADGNVLFAPETRWGYFPSISAGWILSEESFMKGIRGIVDNLKIRLSYSQLGDDTADGLSGFDYLTGYTQVREGDPYLLGNNEVQPRIGTLGLVNPALTWEEITLYNFGLEASFLEGKLQLEADLFYRKRDGLLGQNLQAVPSTFGGSLPLVNLNSRTNRGVELRVSYRQDVGKVKLDISPNMTLARAKWGDVLDQEEFDDPDQLRIFGRDGEWVNRNFGYRSNGIFMSQEEIDNHSIIQDGNDNSTLRPGDIKYLDLDGNDTINFRDQEVIAFASGLPELVYGMRIGVQYKNFSLNMLMQGASRFSVNINGSARTMFSNFSTPLTYHYDLRWQPDPDNPDVNINPDAELPAATRSPNSNNALNSDFYRKDVTFIRMKNINLSYSVPEHLISRTGLSNAQIYVAAENLFTLSNLGIYKNSFDPESTQSSAARNYPINRNFTVGLRMSF</sequence>
<evidence type="ECO:0000313" key="10">
    <source>
        <dbReference type="Proteomes" id="UP001172082"/>
    </source>
</evidence>
<keyword evidence="3 7" id="KW-1134">Transmembrane beta strand</keyword>
<dbReference type="SUPFAM" id="SSF56935">
    <property type="entry name" value="Porins"/>
    <property type="match status" value="1"/>
</dbReference>
<protein>
    <submittedName>
        <fullName evidence="9">TonB-dependent receptor</fullName>
    </submittedName>
</protein>
<dbReference type="Gene3D" id="2.170.130.10">
    <property type="entry name" value="TonB-dependent receptor, plug domain"/>
    <property type="match status" value="1"/>
</dbReference>
<proteinExistence type="inferred from homology"/>
<dbReference type="InterPro" id="IPR023997">
    <property type="entry name" value="TonB-dep_OMP_SusC/RagA_CS"/>
</dbReference>
<dbReference type="RefSeq" id="WP_346752156.1">
    <property type="nucleotide sequence ID" value="NZ_JAUJEA010000004.1"/>
</dbReference>
<keyword evidence="6 7" id="KW-0998">Cell outer membrane</keyword>
<dbReference type="SUPFAM" id="SSF49464">
    <property type="entry name" value="Carboxypeptidase regulatory domain-like"/>
    <property type="match status" value="1"/>
</dbReference>
<evidence type="ECO:0000259" key="8">
    <source>
        <dbReference type="Pfam" id="PF07715"/>
    </source>
</evidence>
<dbReference type="InterPro" id="IPR012910">
    <property type="entry name" value="Plug_dom"/>
</dbReference>
<keyword evidence="5 7" id="KW-0472">Membrane</keyword>
<reference evidence="9" key="1">
    <citation type="submission" date="2023-06" db="EMBL/GenBank/DDBJ databases">
        <title>Genomic of Parafulvivirga corallium.</title>
        <authorList>
            <person name="Wang G."/>
        </authorList>
    </citation>
    <scope>NUCLEOTIDE SEQUENCE</scope>
    <source>
        <strain evidence="9">BMA10</strain>
    </source>
</reference>
<evidence type="ECO:0000256" key="7">
    <source>
        <dbReference type="PROSITE-ProRule" id="PRU01360"/>
    </source>
</evidence>
<evidence type="ECO:0000256" key="6">
    <source>
        <dbReference type="ARBA" id="ARBA00023237"/>
    </source>
</evidence>
<evidence type="ECO:0000256" key="2">
    <source>
        <dbReference type="ARBA" id="ARBA00022448"/>
    </source>
</evidence>
<dbReference type="InterPro" id="IPR039426">
    <property type="entry name" value="TonB-dep_rcpt-like"/>
</dbReference>
<dbReference type="Gene3D" id="2.60.40.1120">
    <property type="entry name" value="Carboxypeptidase-like, regulatory domain"/>
    <property type="match status" value="1"/>
</dbReference>
<comment type="subcellular location">
    <subcellularLocation>
        <location evidence="1 7">Cell outer membrane</location>
        <topology evidence="1 7">Multi-pass membrane protein</topology>
    </subcellularLocation>
</comment>
<keyword evidence="4 7" id="KW-0812">Transmembrane</keyword>
<evidence type="ECO:0000256" key="5">
    <source>
        <dbReference type="ARBA" id="ARBA00023136"/>
    </source>
</evidence>
<dbReference type="InterPro" id="IPR037066">
    <property type="entry name" value="Plug_dom_sf"/>
</dbReference>
<dbReference type="EMBL" id="JAUJEA010000004">
    <property type="protein sequence ID" value="MDN5202130.1"/>
    <property type="molecule type" value="Genomic_DNA"/>
</dbReference>
<dbReference type="PANTHER" id="PTHR30069">
    <property type="entry name" value="TONB-DEPENDENT OUTER MEMBRANE RECEPTOR"/>
    <property type="match status" value="1"/>
</dbReference>
<accession>A0ABT8KN43</accession>
<evidence type="ECO:0000256" key="3">
    <source>
        <dbReference type="ARBA" id="ARBA00022452"/>
    </source>
</evidence>
<organism evidence="9 10">
    <name type="scientific">Splendidivirga corallicola</name>
    <dbReference type="NCBI Taxonomy" id="3051826"/>
    <lineage>
        <taxon>Bacteria</taxon>
        <taxon>Pseudomonadati</taxon>
        <taxon>Bacteroidota</taxon>
        <taxon>Cytophagia</taxon>
        <taxon>Cytophagales</taxon>
        <taxon>Splendidivirgaceae</taxon>
        <taxon>Splendidivirga</taxon>
    </lineage>
</organism>
<dbReference type="InterPro" id="IPR036942">
    <property type="entry name" value="Beta-barrel_TonB_sf"/>
</dbReference>
<dbReference type="Pfam" id="PF07715">
    <property type="entry name" value="Plug"/>
    <property type="match status" value="1"/>
</dbReference>
<dbReference type="Proteomes" id="UP001172082">
    <property type="component" value="Unassembled WGS sequence"/>
</dbReference>
<keyword evidence="2 7" id="KW-0813">Transport</keyword>
<dbReference type="NCBIfam" id="TIGR04056">
    <property type="entry name" value="OMP_RagA_SusC"/>
    <property type="match status" value="1"/>
</dbReference>
<gene>
    <name evidence="9" type="ORF">QQ008_12170</name>
</gene>
<comment type="similarity">
    <text evidence="7">Belongs to the TonB-dependent receptor family.</text>
</comment>
<dbReference type="InterPro" id="IPR023996">
    <property type="entry name" value="TonB-dep_OMP_SusC/RagA"/>
</dbReference>
<dbReference type="PANTHER" id="PTHR30069:SF37">
    <property type="entry name" value="FERRIC VIBRIOBACTIN RECEPTOR VIUA"/>
    <property type="match status" value="1"/>
</dbReference>
<dbReference type="NCBIfam" id="TIGR04057">
    <property type="entry name" value="SusC_RagA_signa"/>
    <property type="match status" value="1"/>
</dbReference>
<name>A0ABT8KN43_9BACT</name>
<feature type="domain" description="TonB-dependent receptor plug" evidence="8">
    <location>
        <begin position="220"/>
        <end position="322"/>
    </location>
</feature>
<dbReference type="Gene3D" id="2.40.170.20">
    <property type="entry name" value="TonB-dependent receptor, beta-barrel domain"/>
    <property type="match status" value="1"/>
</dbReference>
<keyword evidence="10" id="KW-1185">Reference proteome</keyword>
<dbReference type="Pfam" id="PF13715">
    <property type="entry name" value="CarbopepD_reg_2"/>
    <property type="match status" value="1"/>
</dbReference>